<accession>F5XHC7</accession>
<keyword evidence="3" id="KW-1185">Reference proteome</keyword>
<evidence type="ECO:0000313" key="3">
    <source>
        <dbReference type="Proteomes" id="UP000007947"/>
    </source>
</evidence>
<proteinExistence type="predicted"/>
<protein>
    <submittedName>
        <fullName evidence="2">Uncharacterized protein</fullName>
    </submittedName>
</protein>
<dbReference type="STRING" id="1032480.MLP_51210"/>
<dbReference type="Proteomes" id="UP000007947">
    <property type="component" value="Chromosome"/>
</dbReference>
<feature type="transmembrane region" description="Helical" evidence="1">
    <location>
        <begin position="51"/>
        <end position="71"/>
    </location>
</feature>
<reference evidence="2 3" key="1">
    <citation type="submission" date="2011-05" db="EMBL/GenBank/DDBJ databases">
        <title>Whole genome sequence of Microlunatus phosphovorus NM-1.</title>
        <authorList>
            <person name="Hosoyama A."/>
            <person name="Sasaki K."/>
            <person name="Harada T."/>
            <person name="Igarashi R."/>
            <person name="Kawakoshi A."/>
            <person name="Sasagawa M."/>
            <person name="Fukada J."/>
            <person name="Nakamura S."/>
            <person name="Katano Y."/>
            <person name="Hanada S."/>
            <person name="Kamagata Y."/>
            <person name="Nakamura N."/>
            <person name="Yamazaki S."/>
            <person name="Fujita N."/>
        </authorList>
    </citation>
    <scope>NUCLEOTIDE SEQUENCE [LARGE SCALE GENOMIC DNA]</scope>
    <source>
        <strain evidence="3">ATCC 700054 / DSM 10555 / JCM 9379 / NBRC 101784 / NCIMB 13414 / VKM Ac-1990 / NM-1</strain>
    </source>
</reference>
<name>F5XHC7_MICPN</name>
<organism evidence="2 3">
    <name type="scientific">Microlunatus phosphovorus (strain ATCC 700054 / DSM 10555 / JCM 9379 / NBRC 101784 / NCIMB 13414 / VKM Ac-1990 / NM-1)</name>
    <dbReference type="NCBI Taxonomy" id="1032480"/>
    <lineage>
        <taxon>Bacteria</taxon>
        <taxon>Bacillati</taxon>
        <taxon>Actinomycetota</taxon>
        <taxon>Actinomycetes</taxon>
        <taxon>Propionibacteriales</taxon>
        <taxon>Propionibacteriaceae</taxon>
        <taxon>Microlunatus</taxon>
    </lineage>
</organism>
<dbReference type="HOGENOM" id="CLU_2650437_0_0_11"/>
<keyword evidence="1" id="KW-0472">Membrane</keyword>
<sequence length="76" mass="8467">MPADPPRRRRTPGPPGTNIRADIAKTARLWGLSLVCATVGAYVVWRTDTLLPGIYAFLITLAVLGLALYAYERRRR</sequence>
<keyword evidence="1" id="KW-0812">Transmembrane</keyword>
<feature type="transmembrane region" description="Helical" evidence="1">
    <location>
        <begin position="27"/>
        <end position="45"/>
    </location>
</feature>
<dbReference type="RefSeq" id="WP_013865949.1">
    <property type="nucleotide sequence ID" value="NC_015635.1"/>
</dbReference>
<evidence type="ECO:0000313" key="2">
    <source>
        <dbReference type="EMBL" id="BAK38135.1"/>
    </source>
</evidence>
<dbReference type="AlphaFoldDB" id="F5XHC7"/>
<keyword evidence="1" id="KW-1133">Transmembrane helix</keyword>
<dbReference type="EMBL" id="AP012204">
    <property type="protein sequence ID" value="BAK38135.1"/>
    <property type="molecule type" value="Genomic_DNA"/>
</dbReference>
<gene>
    <name evidence="2" type="ordered locus">MLP_51210</name>
</gene>
<dbReference type="KEGG" id="mph:MLP_51210"/>
<evidence type="ECO:0000256" key="1">
    <source>
        <dbReference type="SAM" id="Phobius"/>
    </source>
</evidence>
<dbReference type="OrthoDB" id="3736537at2"/>